<dbReference type="Proteomes" id="UP000714915">
    <property type="component" value="Unassembled WGS sequence"/>
</dbReference>
<comment type="caution">
    <text evidence="1">The sequence shown here is derived from an EMBL/GenBank/DDBJ whole genome shotgun (WGS) entry which is preliminary data.</text>
</comment>
<reference evidence="1" key="1">
    <citation type="submission" date="2020-04" db="EMBL/GenBank/DDBJ databases">
        <authorList>
            <person name="Zhang T."/>
        </authorList>
    </citation>
    <scope>NUCLEOTIDE SEQUENCE</scope>
    <source>
        <strain evidence="1">HKST-UBA09</strain>
    </source>
</reference>
<accession>A0A955LAM5</accession>
<evidence type="ECO:0000313" key="1">
    <source>
        <dbReference type="EMBL" id="MCA9386752.1"/>
    </source>
</evidence>
<proteinExistence type="predicted"/>
<name>A0A955LAM5_9BACT</name>
<protein>
    <submittedName>
        <fullName evidence="1">Uncharacterized protein</fullName>
    </submittedName>
</protein>
<sequence>METEAIYKDAVDEYSLIQGYIDFASNFLDNTLPRMGLGTVDNELRFTLLPKIVCLCAGSYQDNLPTVDIPISKEVIEFISNNSFDPAVWRSLNPKHSSIQLFASKLGDISFKRSNICLVIRRSAEPQNIPHKMYLTSFTNPVLYENYQQRLLDARHNRILNVLYSSMQEIVTENYITDYDLQSLKSRRDIKELFRYHSLDSVSDLADLLRENSRNAGLNQCLINVYKLNHLINMKFPAAKTQLIMSTDNLKYFIDSDHHFALLVNAYNKWYIASPSHMLNPIDLKFPEDPNTGEIINRLEYIWTGDSEEEVMAKYMAVEGGSWRYF</sequence>
<organism evidence="1 2">
    <name type="scientific">Candidatus Dojkabacteria bacterium</name>
    <dbReference type="NCBI Taxonomy" id="2099670"/>
    <lineage>
        <taxon>Bacteria</taxon>
        <taxon>Candidatus Dojkabacteria</taxon>
    </lineage>
</organism>
<dbReference type="AlphaFoldDB" id="A0A955LAM5"/>
<gene>
    <name evidence="1" type="ORF">KC669_01835</name>
</gene>
<reference evidence="1" key="2">
    <citation type="journal article" date="2021" name="Microbiome">
        <title>Successional dynamics and alternative stable states in a saline activated sludge microbial community over 9 years.</title>
        <authorList>
            <person name="Wang Y."/>
            <person name="Ye J."/>
            <person name="Ju F."/>
            <person name="Liu L."/>
            <person name="Boyd J.A."/>
            <person name="Deng Y."/>
            <person name="Parks D.H."/>
            <person name="Jiang X."/>
            <person name="Yin X."/>
            <person name="Woodcroft B.J."/>
            <person name="Tyson G.W."/>
            <person name="Hugenholtz P."/>
            <person name="Polz M.F."/>
            <person name="Zhang T."/>
        </authorList>
    </citation>
    <scope>NUCLEOTIDE SEQUENCE</scope>
    <source>
        <strain evidence="1">HKST-UBA09</strain>
    </source>
</reference>
<evidence type="ECO:0000313" key="2">
    <source>
        <dbReference type="Proteomes" id="UP000714915"/>
    </source>
</evidence>
<dbReference type="EMBL" id="JAGQLF010000014">
    <property type="protein sequence ID" value="MCA9386752.1"/>
    <property type="molecule type" value="Genomic_DNA"/>
</dbReference>